<dbReference type="EMBL" id="LFWZ01000037">
    <property type="protein sequence ID" value="KON30206.1"/>
    <property type="molecule type" value="Genomic_DNA"/>
</dbReference>
<accession>A0A0M0BPI3</accession>
<protein>
    <submittedName>
        <fullName evidence="1">Uncharacterized protein</fullName>
    </submittedName>
</protein>
<dbReference type="AlphaFoldDB" id="A0A0M0BPI3"/>
<dbReference type="Proteomes" id="UP000037210">
    <property type="component" value="Unassembled WGS sequence"/>
</dbReference>
<name>A0A0M0BPI3_9ARCH</name>
<organism evidence="1 2">
    <name type="scientific">miscellaneous Crenarchaeota group-15 archaeon DG-45</name>
    <dbReference type="NCBI Taxonomy" id="1685127"/>
    <lineage>
        <taxon>Archaea</taxon>
        <taxon>Candidatus Bathyarchaeota</taxon>
        <taxon>MCG-15</taxon>
    </lineage>
</organism>
<sequence>MVLQATLTPAEGKRIIGRAVSQMDAVQNALKNGTIIIATSTTTAYVLEELLGRRIEDKGMFTAGVITARGCCITDAEGRYNHQVIQRGEVKEVGTPELPEVLAGMGPGDVFIKGANAIDPYGAAAILLGGKGGGTIGTAWGYITSQGIKTIIAAGLEKLVPWPLAEAVSKTGIRTVDRSLGMAVGLMVVQGEVVTEMEAFNTLTGAEAIPIGGGGIDGGEGSKIFLLQGDDSAVKAAYDLICDIKGEPPLKTRTRSCGRCDARCDYREAPLNVRSPS</sequence>
<reference evidence="1 2" key="1">
    <citation type="submission" date="2015-06" db="EMBL/GenBank/DDBJ databases">
        <title>New insights into the roles of widespread benthic archaea in carbon and nitrogen cycling.</title>
        <authorList>
            <person name="Lazar C.S."/>
            <person name="Baker B.J."/>
            <person name="Seitz K.W."/>
            <person name="Hyde A.S."/>
            <person name="Dick G.J."/>
            <person name="Hinrichs K.-U."/>
            <person name="Teske A.P."/>
        </authorList>
    </citation>
    <scope>NUCLEOTIDE SEQUENCE [LARGE SCALE GENOMIC DNA]</scope>
    <source>
        <strain evidence="1">DG-45</strain>
    </source>
</reference>
<dbReference type="InterPro" id="IPR037171">
    <property type="entry name" value="NagB/RpiA_transferase-like"/>
</dbReference>
<proteinExistence type="predicted"/>
<dbReference type="SUPFAM" id="SSF100950">
    <property type="entry name" value="NagB/RpiA/CoA transferase-like"/>
    <property type="match status" value="1"/>
</dbReference>
<evidence type="ECO:0000313" key="2">
    <source>
        <dbReference type="Proteomes" id="UP000037210"/>
    </source>
</evidence>
<comment type="caution">
    <text evidence="1">The sequence shown here is derived from an EMBL/GenBank/DDBJ whole genome shotgun (WGS) entry which is preliminary data.</text>
</comment>
<gene>
    <name evidence="1" type="ORF">AC482_04430</name>
</gene>
<evidence type="ECO:0000313" key="1">
    <source>
        <dbReference type="EMBL" id="KON30206.1"/>
    </source>
</evidence>